<sequence length="128" mass="14324">MRRIPFLLPLVVLAACATPREQCIRDATSQLRILNALINETQGNLARGYAIVEEQEVRTLSRTCRGRNEDGSTFRFPCDETETVTTTRPVAIDLNAEQDKLNSMLERQRLVKAASDQAVGQCIATYPE</sequence>
<accession>A0A2T6K7M0</accession>
<dbReference type="RefSeq" id="WP_108388612.1">
    <property type="nucleotide sequence ID" value="NZ_QBUD01000017.1"/>
</dbReference>
<comment type="caution">
    <text evidence="1">The sequence shown here is derived from an EMBL/GenBank/DDBJ whole genome shotgun (WGS) entry which is preliminary data.</text>
</comment>
<dbReference type="AlphaFoldDB" id="A0A2T6K7M0"/>
<organism evidence="1 2">
    <name type="scientific">Yoonia sediminilitoris</name>
    <dbReference type="NCBI Taxonomy" id="1286148"/>
    <lineage>
        <taxon>Bacteria</taxon>
        <taxon>Pseudomonadati</taxon>
        <taxon>Pseudomonadota</taxon>
        <taxon>Alphaproteobacteria</taxon>
        <taxon>Rhodobacterales</taxon>
        <taxon>Paracoccaceae</taxon>
        <taxon>Yoonia</taxon>
    </lineage>
</organism>
<protein>
    <recommendedName>
        <fullName evidence="3">Lipoprotein</fullName>
    </recommendedName>
</protein>
<gene>
    <name evidence="1" type="ORF">C8N45_11721</name>
</gene>
<dbReference type="PROSITE" id="PS51257">
    <property type="entry name" value="PROKAR_LIPOPROTEIN"/>
    <property type="match status" value="1"/>
</dbReference>
<dbReference type="OrthoDB" id="7875456at2"/>
<dbReference type="EMBL" id="QBUD01000017">
    <property type="protein sequence ID" value="PUB10677.1"/>
    <property type="molecule type" value="Genomic_DNA"/>
</dbReference>
<reference evidence="1 2" key="1">
    <citation type="submission" date="2018-04" db="EMBL/GenBank/DDBJ databases">
        <title>Genomic Encyclopedia of Archaeal and Bacterial Type Strains, Phase II (KMG-II): from individual species to whole genera.</title>
        <authorList>
            <person name="Goeker M."/>
        </authorList>
    </citation>
    <scope>NUCLEOTIDE SEQUENCE [LARGE SCALE GENOMIC DNA]</scope>
    <source>
        <strain evidence="1 2">DSM 29955</strain>
    </source>
</reference>
<evidence type="ECO:0000313" key="1">
    <source>
        <dbReference type="EMBL" id="PUB10677.1"/>
    </source>
</evidence>
<proteinExistence type="predicted"/>
<dbReference type="Proteomes" id="UP000244523">
    <property type="component" value="Unassembled WGS sequence"/>
</dbReference>
<name>A0A2T6K7M0_9RHOB</name>
<keyword evidence="2" id="KW-1185">Reference proteome</keyword>
<evidence type="ECO:0008006" key="3">
    <source>
        <dbReference type="Google" id="ProtNLM"/>
    </source>
</evidence>
<evidence type="ECO:0000313" key="2">
    <source>
        <dbReference type="Proteomes" id="UP000244523"/>
    </source>
</evidence>